<sequence length="320" mass="31753">MQIKEHYVKLKNSVHAALLTAALISGTAAPAFAASGASAVSAADQVVATVQSATGTADVARDSTRGTVMATDRGLVTVTTPVSAEGRVTVAASDGSAVTMTLPAAVNAAGTTSAAGTTVYPNAAAHIDLATQATVDGGARALVTLKNANAPTTQRFNLGLPDGATLIADGTGGYDIVTSAGGAVRGHIDAPWAKDANGKAVPTSYSLDGNTLAQTIETGPNTAYPVVADPHYTWGIISGTVYFNKSETKVLALGGTVVSWLPHPAAVVGGRSLAGVAGYAVATDQCIKFKVNPALAPLSPAAALAGSGTYKGSAGDGYCR</sequence>
<reference evidence="3" key="1">
    <citation type="submission" date="2023-07" db="EMBL/GenBank/DDBJ databases">
        <title>Whole genome shotgun sequence of Streptomyces nojiriensis NBRC 13794.</title>
        <authorList>
            <person name="Komaki H."/>
            <person name="Tamura T."/>
        </authorList>
    </citation>
    <scope>NUCLEOTIDE SEQUENCE [LARGE SCALE GENOMIC DNA]</scope>
    <source>
        <strain evidence="3">NBRC 13794</strain>
    </source>
</reference>
<comment type="caution">
    <text evidence="2">The sequence shown here is derived from an EMBL/GenBank/DDBJ whole genome shotgun (WGS) entry which is preliminary data.</text>
</comment>
<keyword evidence="3" id="KW-1185">Reference proteome</keyword>
<organism evidence="2 3">
    <name type="scientific">Streptomyces nojiriensis</name>
    <dbReference type="NCBI Taxonomy" id="66374"/>
    <lineage>
        <taxon>Bacteria</taxon>
        <taxon>Bacillati</taxon>
        <taxon>Actinomycetota</taxon>
        <taxon>Actinomycetes</taxon>
        <taxon>Kitasatosporales</taxon>
        <taxon>Streptomycetaceae</taxon>
        <taxon>Streptomyces</taxon>
    </lineage>
</organism>
<accession>A0ABQ3SL69</accession>
<evidence type="ECO:0000313" key="3">
    <source>
        <dbReference type="Proteomes" id="UP000613974"/>
    </source>
</evidence>
<feature type="chain" id="PRO_5045158628" evidence="1">
    <location>
        <begin position="34"/>
        <end position="320"/>
    </location>
</feature>
<dbReference type="Proteomes" id="UP000613974">
    <property type="component" value="Unassembled WGS sequence"/>
</dbReference>
<proteinExistence type="predicted"/>
<feature type="signal peptide" evidence="1">
    <location>
        <begin position="1"/>
        <end position="33"/>
    </location>
</feature>
<evidence type="ECO:0000256" key="1">
    <source>
        <dbReference type="SAM" id="SignalP"/>
    </source>
</evidence>
<dbReference type="EMBL" id="BNEC01000005">
    <property type="protein sequence ID" value="GHI68883.1"/>
    <property type="molecule type" value="Genomic_DNA"/>
</dbReference>
<keyword evidence="1" id="KW-0732">Signal</keyword>
<gene>
    <name evidence="2" type="ORF">Snoj_28010</name>
</gene>
<protein>
    <submittedName>
        <fullName evidence="2">Uncharacterized protein</fullName>
    </submittedName>
</protein>
<name>A0ABQ3SL69_9ACTN</name>
<evidence type="ECO:0000313" key="2">
    <source>
        <dbReference type="EMBL" id="GHI68883.1"/>
    </source>
</evidence>